<comment type="caution">
    <text evidence="1">The sequence shown here is derived from an EMBL/GenBank/DDBJ whole genome shotgun (WGS) entry which is preliminary data.</text>
</comment>
<evidence type="ECO:0000313" key="2">
    <source>
        <dbReference type="Proteomes" id="UP000575480"/>
    </source>
</evidence>
<name>A0A7K4MX43_9ARCH</name>
<reference evidence="1 2" key="1">
    <citation type="journal article" date="2019" name="Environ. Microbiol.">
        <title>Genomics insights into ecotype formation of ammonia-oxidizing archaea in the deep ocean.</title>
        <authorList>
            <person name="Wang Y."/>
            <person name="Huang J.M."/>
            <person name="Cui G.J."/>
            <person name="Nunoura T."/>
            <person name="Takaki Y."/>
            <person name="Li W.L."/>
            <person name="Li J."/>
            <person name="Gao Z.M."/>
            <person name="Takai K."/>
            <person name="Zhang A.Q."/>
            <person name="Stepanauskas R."/>
        </authorList>
    </citation>
    <scope>NUCLEOTIDE SEQUENCE [LARGE SCALE GENOMIC DNA]</scope>
    <source>
        <strain evidence="1 2">L15a</strain>
    </source>
</reference>
<dbReference type="Proteomes" id="UP000575480">
    <property type="component" value="Unassembled WGS sequence"/>
</dbReference>
<dbReference type="EMBL" id="JACATH010000030">
    <property type="protein sequence ID" value="NWJ57948.1"/>
    <property type="molecule type" value="Genomic_DNA"/>
</dbReference>
<accession>A0A7K4MX43</accession>
<protein>
    <submittedName>
        <fullName evidence="1">Uncharacterized protein</fullName>
    </submittedName>
</protein>
<proteinExistence type="predicted"/>
<evidence type="ECO:0000313" key="1">
    <source>
        <dbReference type="EMBL" id="NWJ57948.1"/>
    </source>
</evidence>
<feature type="non-terminal residue" evidence="1">
    <location>
        <position position="1"/>
    </location>
</feature>
<dbReference type="AlphaFoldDB" id="A0A7K4MX43"/>
<organism evidence="1 2">
    <name type="scientific">Marine Group I thaumarchaeote</name>
    <dbReference type="NCBI Taxonomy" id="2511932"/>
    <lineage>
        <taxon>Archaea</taxon>
        <taxon>Nitrososphaerota</taxon>
        <taxon>Marine Group I</taxon>
    </lineage>
</organism>
<gene>
    <name evidence="1" type="ORF">HX858_09430</name>
</gene>
<sequence length="156" mass="17689">KPKSLNTSEEKSAYTILHKLVFNIKKLFGKVPGLRTKLGTYAAALFLLKDTFKESVDDPDVFEKEFMKYLKEEGYEIDDSISEDVVGFGEILPKGEYVLVNDILNKEEEELSAKKGDKVVAFKDEPPIDTILGVEIFPVVHLKTKEDIYVSLEDIK</sequence>